<reference evidence="6" key="1">
    <citation type="submission" date="2021-02" db="EMBL/GenBank/DDBJ databases">
        <authorList>
            <person name="Nowell W R."/>
        </authorList>
    </citation>
    <scope>NUCLEOTIDE SEQUENCE</scope>
</reference>
<feature type="repeat" description="TPR" evidence="3">
    <location>
        <begin position="460"/>
        <end position="493"/>
    </location>
</feature>
<name>A0A814DHV0_9BILA</name>
<dbReference type="PANTHER" id="PTHR45641:SF19">
    <property type="entry name" value="NEPHROCYSTIN-3"/>
    <property type="match status" value="1"/>
</dbReference>
<dbReference type="EMBL" id="CAJNOV010000020">
    <property type="protein sequence ID" value="CAF0957313.1"/>
    <property type="molecule type" value="Genomic_DNA"/>
</dbReference>
<protein>
    <recommendedName>
        <fullName evidence="4">Kinesin light chain</fullName>
    </recommendedName>
</protein>
<dbReference type="SUPFAM" id="SSF56399">
    <property type="entry name" value="ADP-ribosylation"/>
    <property type="match status" value="1"/>
</dbReference>
<comment type="caution">
    <text evidence="6">The sequence shown here is derived from an EMBL/GenBank/DDBJ whole genome shotgun (WGS) entry which is preliminary data.</text>
</comment>
<evidence type="ECO:0000256" key="1">
    <source>
        <dbReference type="ARBA" id="ARBA00022737"/>
    </source>
</evidence>
<accession>A0A814DHV0</accession>
<dbReference type="Pfam" id="PF13374">
    <property type="entry name" value="TPR_10"/>
    <property type="match status" value="1"/>
</dbReference>
<dbReference type="Pfam" id="PF13424">
    <property type="entry name" value="TPR_12"/>
    <property type="match status" value="2"/>
</dbReference>
<evidence type="ECO:0000256" key="2">
    <source>
        <dbReference type="ARBA" id="ARBA00022803"/>
    </source>
</evidence>
<dbReference type="SUPFAM" id="SSF48452">
    <property type="entry name" value="TPR-like"/>
    <property type="match status" value="1"/>
</dbReference>
<dbReference type="Gene3D" id="3.90.176.10">
    <property type="entry name" value="Toxin ADP-ribosyltransferase, Chain A, domain 1"/>
    <property type="match status" value="1"/>
</dbReference>
<feature type="region of interest" description="Disordered" evidence="5">
    <location>
        <begin position="1"/>
        <end position="21"/>
    </location>
</feature>
<evidence type="ECO:0000256" key="5">
    <source>
        <dbReference type="SAM" id="MobiDB-lite"/>
    </source>
</evidence>
<dbReference type="PRINTS" id="PR00381">
    <property type="entry name" value="KINESINLIGHT"/>
</dbReference>
<dbReference type="PANTHER" id="PTHR45641">
    <property type="entry name" value="TETRATRICOPEPTIDE REPEAT PROTEIN (AFU_ORTHOLOGUE AFUA_6G03870)"/>
    <property type="match status" value="1"/>
</dbReference>
<comment type="subcellular location">
    <subcellularLocation>
        <location evidence="4">Cytoplasm</location>
        <location evidence="4">Cytoskeleton</location>
    </subcellularLocation>
</comment>
<gene>
    <name evidence="6" type="ORF">CJN711_LOCUS243</name>
</gene>
<evidence type="ECO:0000256" key="3">
    <source>
        <dbReference type="PROSITE-ProRule" id="PRU00339"/>
    </source>
</evidence>
<evidence type="ECO:0000256" key="4">
    <source>
        <dbReference type="RuleBase" id="RU367020"/>
    </source>
</evidence>
<dbReference type="GO" id="GO:0005874">
    <property type="term" value="C:microtubule"/>
    <property type="evidence" value="ECO:0007669"/>
    <property type="project" value="UniProtKB-UniRule"/>
</dbReference>
<organism evidence="6 7">
    <name type="scientific">Rotaria magnacalcarata</name>
    <dbReference type="NCBI Taxonomy" id="392030"/>
    <lineage>
        <taxon>Eukaryota</taxon>
        <taxon>Metazoa</taxon>
        <taxon>Spiralia</taxon>
        <taxon>Gnathifera</taxon>
        <taxon>Rotifera</taxon>
        <taxon>Eurotatoria</taxon>
        <taxon>Bdelloidea</taxon>
        <taxon>Philodinida</taxon>
        <taxon>Philodinidae</taxon>
        <taxon>Rotaria</taxon>
    </lineage>
</organism>
<keyword evidence="4" id="KW-0206">Cytoskeleton</keyword>
<comment type="similarity">
    <text evidence="4">Belongs to the kinesin light chain family.</text>
</comment>
<dbReference type="SMART" id="SM00028">
    <property type="entry name" value="TPR"/>
    <property type="match status" value="6"/>
</dbReference>
<dbReference type="AlphaFoldDB" id="A0A814DHV0"/>
<feature type="repeat" description="TPR" evidence="3">
    <location>
        <begin position="628"/>
        <end position="661"/>
    </location>
</feature>
<feature type="repeat" description="TPR" evidence="3">
    <location>
        <begin position="544"/>
        <end position="577"/>
    </location>
</feature>
<dbReference type="PROSITE" id="PS51996">
    <property type="entry name" value="TR_MART"/>
    <property type="match status" value="1"/>
</dbReference>
<dbReference type="Proteomes" id="UP000663855">
    <property type="component" value="Unassembled WGS sequence"/>
</dbReference>
<dbReference type="PROSITE" id="PS50005">
    <property type="entry name" value="TPR"/>
    <property type="match status" value="5"/>
</dbReference>
<keyword evidence="2 3" id="KW-0802">TPR repeat</keyword>
<sequence>MDTKEKSSTNAHHTSVEQQHSSHGRIVQNFLLVWLDSSIDPDGNEDCKHIISKFREIIYKFDTFTDVDKCVNYIGKVIHEKIFFITSGAFAQTIVPIVHDMSQINTIYIFCGNKTRHKEWIKQWPKVKGVFTKTARLCETLQQAVQQCDQNATPISIVKNSDVNRKSNLNELDSSFMYTQIMKEILLTLPFNQHHINEFLAYCREIFANNPEELAYIERFEEGYRKEFSIPWYTCHCFLYGMLNRSLRMMEIDLIIRMGFFIRDLHDTISKLHREQFCGHANMASFTVYRGQGLSKTDFDKMTRAQGGLLSFNNFLSTSTNRDISLEFAQPTIEVSDAVGILFAMKIDPSIPSTPFANVCDQSVYEYEAEILFSMHSIFRIGSISKLDENSRLWRVDLTLTSDNDPDLQSLTEYIRKETYPQLEGWDRLGKLLIKLGNFNKAEDVYDILLLQTKSDREKSHLYHMFGIVKDGQGQYTNAIACYERAIEINEKILSPHDVDLAASYGCIGLAYSKIDDYSNALLFHQKALKIYQQSPSANHSQLAVSFNNIGSVYNNMGDYSNALSYYQKAVKIKEDILPSHHPSLATSYNNIGLVYCAMGDYSEALSSHRKALEIQEKSLPPDHSDFAHTYGNMGMVYSKIEEYPKAVSYCERALEILTKSLSANHPRIQLYKNNLESVKKKCN</sequence>
<comment type="function">
    <text evidence="4">Kinesin is a microtubule-associated force-producing protein that play a role in organelle transport.</text>
</comment>
<proteinExistence type="inferred from homology"/>
<dbReference type="Gene3D" id="1.25.40.10">
    <property type="entry name" value="Tetratricopeptide repeat domain"/>
    <property type="match status" value="2"/>
</dbReference>
<keyword evidence="4" id="KW-0963">Cytoplasm</keyword>
<feature type="compositionally biased region" description="Polar residues" evidence="5">
    <location>
        <begin position="8"/>
        <end position="21"/>
    </location>
</feature>
<feature type="repeat" description="TPR" evidence="3">
    <location>
        <begin position="502"/>
        <end position="535"/>
    </location>
</feature>
<feature type="repeat" description="TPR" evidence="3">
    <location>
        <begin position="586"/>
        <end position="619"/>
    </location>
</feature>
<dbReference type="PROSITE" id="PS50293">
    <property type="entry name" value="TPR_REGION"/>
    <property type="match status" value="2"/>
</dbReference>
<keyword evidence="4" id="KW-0493">Microtubule</keyword>
<comment type="subunit">
    <text evidence="4">Oligomeric complex composed of two heavy chains and two light chains.</text>
</comment>
<dbReference type="InterPro" id="IPR011990">
    <property type="entry name" value="TPR-like_helical_dom_sf"/>
</dbReference>
<dbReference type="InterPro" id="IPR019734">
    <property type="entry name" value="TPR_rpt"/>
</dbReference>
<keyword evidence="4" id="KW-0505">Motor protein</keyword>
<evidence type="ECO:0000313" key="6">
    <source>
        <dbReference type="EMBL" id="CAF0957313.1"/>
    </source>
</evidence>
<evidence type="ECO:0000313" key="7">
    <source>
        <dbReference type="Proteomes" id="UP000663855"/>
    </source>
</evidence>
<dbReference type="GO" id="GO:0005871">
    <property type="term" value="C:kinesin complex"/>
    <property type="evidence" value="ECO:0007669"/>
    <property type="project" value="UniProtKB-UniRule"/>
</dbReference>
<keyword evidence="1" id="KW-0677">Repeat</keyword>